<proteinExistence type="predicted"/>
<evidence type="ECO:0000313" key="5">
    <source>
        <dbReference type="Proteomes" id="UP000275048"/>
    </source>
</evidence>
<dbReference type="PANTHER" id="PTHR44591:SF3">
    <property type="entry name" value="RESPONSE REGULATORY DOMAIN-CONTAINING PROTEIN"/>
    <property type="match status" value="1"/>
</dbReference>
<dbReference type="PANTHER" id="PTHR44591">
    <property type="entry name" value="STRESS RESPONSE REGULATOR PROTEIN 1"/>
    <property type="match status" value="1"/>
</dbReference>
<feature type="modified residue" description="4-aspartylphosphate" evidence="2">
    <location>
        <position position="54"/>
    </location>
</feature>
<accession>A0A3M8AH01</accession>
<dbReference type="Pfam" id="PF00072">
    <property type="entry name" value="Response_reg"/>
    <property type="match status" value="1"/>
</dbReference>
<dbReference type="Proteomes" id="UP000275048">
    <property type="component" value="Unassembled WGS sequence"/>
</dbReference>
<protein>
    <submittedName>
        <fullName evidence="4">DNA-binding response regulator</fullName>
    </submittedName>
</protein>
<evidence type="ECO:0000256" key="2">
    <source>
        <dbReference type="PROSITE-ProRule" id="PRU00169"/>
    </source>
</evidence>
<dbReference type="SMART" id="SM00448">
    <property type="entry name" value="REC"/>
    <property type="match status" value="1"/>
</dbReference>
<evidence type="ECO:0000259" key="3">
    <source>
        <dbReference type="PROSITE" id="PS50110"/>
    </source>
</evidence>
<feature type="domain" description="Response regulatory" evidence="3">
    <location>
        <begin position="4"/>
        <end position="117"/>
    </location>
</feature>
<dbReference type="SUPFAM" id="SSF52172">
    <property type="entry name" value="CheY-like"/>
    <property type="match status" value="1"/>
</dbReference>
<dbReference type="InterPro" id="IPR011006">
    <property type="entry name" value="CheY-like_superfamily"/>
</dbReference>
<dbReference type="OrthoDB" id="7352332at2"/>
<dbReference type="RefSeq" id="WP_122936458.1">
    <property type="nucleotide sequence ID" value="NZ_JBHSNT010000064.1"/>
</dbReference>
<keyword evidence="5" id="KW-1185">Reference proteome</keyword>
<dbReference type="EMBL" id="RHHB01000009">
    <property type="protein sequence ID" value="RNB50359.1"/>
    <property type="molecule type" value="Genomic_DNA"/>
</dbReference>
<organism evidence="4 5">
    <name type="scientific">Agromyces tardus</name>
    <dbReference type="NCBI Taxonomy" id="2583849"/>
    <lineage>
        <taxon>Bacteria</taxon>
        <taxon>Bacillati</taxon>
        <taxon>Actinomycetota</taxon>
        <taxon>Actinomycetes</taxon>
        <taxon>Micrococcales</taxon>
        <taxon>Microbacteriaceae</taxon>
        <taxon>Agromyces</taxon>
    </lineage>
</organism>
<name>A0A3M8AH01_9MICO</name>
<reference evidence="4 5" key="1">
    <citation type="submission" date="2018-10" db="EMBL/GenBank/DDBJ databases">
        <title>Isolation, diversity and antibacterial activity of antinobacteria from the wheat rhizosphere soil.</title>
        <authorList>
            <person name="Sun T."/>
        </authorList>
    </citation>
    <scope>NUCLEOTIDE SEQUENCE [LARGE SCALE GENOMIC DNA]</scope>
    <source>
        <strain evidence="4 5">SJ-23</strain>
    </source>
</reference>
<evidence type="ECO:0000256" key="1">
    <source>
        <dbReference type="ARBA" id="ARBA00022553"/>
    </source>
</evidence>
<dbReference type="GO" id="GO:0000160">
    <property type="term" value="P:phosphorelay signal transduction system"/>
    <property type="evidence" value="ECO:0007669"/>
    <property type="project" value="InterPro"/>
</dbReference>
<dbReference type="GO" id="GO:0003677">
    <property type="term" value="F:DNA binding"/>
    <property type="evidence" value="ECO:0007669"/>
    <property type="project" value="UniProtKB-KW"/>
</dbReference>
<dbReference type="InterPro" id="IPR001789">
    <property type="entry name" value="Sig_transdc_resp-reg_receiver"/>
</dbReference>
<comment type="caution">
    <text evidence="4">The sequence shown here is derived from an EMBL/GenBank/DDBJ whole genome shotgun (WGS) entry which is preliminary data.</text>
</comment>
<gene>
    <name evidence="4" type="ORF">EDM22_07615</name>
</gene>
<dbReference type="InterPro" id="IPR050595">
    <property type="entry name" value="Bact_response_regulator"/>
</dbReference>
<sequence>MVRTVLLVDDHGGFRAMARLLLESGGYDVVGEAGSAAAAVASARELQPDVVLLDVLLPDGNGADVAERLAALPRPPEVVLISSYPDGGLGARLHDAPVRGFLQKDELTVARLAEMLA</sequence>
<evidence type="ECO:0000313" key="4">
    <source>
        <dbReference type="EMBL" id="RNB50359.1"/>
    </source>
</evidence>
<dbReference type="PROSITE" id="PS50110">
    <property type="entry name" value="RESPONSE_REGULATORY"/>
    <property type="match status" value="1"/>
</dbReference>
<keyword evidence="4" id="KW-0238">DNA-binding</keyword>
<dbReference type="AlphaFoldDB" id="A0A3M8AH01"/>
<keyword evidence="1 2" id="KW-0597">Phosphoprotein</keyword>
<dbReference type="Gene3D" id="3.40.50.2300">
    <property type="match status" value="1"/>
</dbReference>